<sequence length="175" mass="18738">MILASSLTILQTFATLSGIPDLCGELHRDEVGEPYVDVLGQVFPRYCHPSGPDVPILDAELCCEIDETSDEAVCDFPDAHDRCTTGERYTCEYGEATGTGATCYQPFADACDMGLCLEYVGAPPVEATESLLCCTSQGCEPIPADVAWTCADINGYVIICVHGQTNEDGTVTCFD</sequence>
<comment type="caution">
    <text evidence="1">The sequence shown here is derived from an EMBL/GenBank/DDBJ whole genome shotgun (WGS) entry which is preliminary data.</text>
</comment>
<dbReference type="AlphaFoldDB" id="A6G8J8"/>
<keyword evidence="2" id="KW-1185">Reference proteome</keyword>
<name>A6G8J8_9BACT</name>
<dbReference type="EMBL" id="ABCS01000040">
    <property type="protein sequence ID" value="EDM77775.1"/>
    <property type="molecule type" value="Genomic_DNA"/>
</dbReference>
<accession>A6G8J8</accession>
<evidence type="ECO:0000313" key="2">
    <source>
        <dbReference type="Proteomes" id="UP000005801"/>
    </source>
</evidence>
<gene>
    <name evidence="1" type="ORF">PPSIR1_38374</name>
</gene>
<protein>
    <submittedName>
        <fullName evidence="1">Uncharacterized protein</fullName>
    </submittedName>
</protein>
<dbReference type="Proteomes" id="UP000005801">
    <property type="component" value="Unassembled WGS sequence"/>
</dbReference>
<evidence type="ECO:0000313" key="1">
    <source>
        <dbReference type="EMBL" id="EDM77775.1"/>
    </source>
</evidence>
<dbReference type="RefSeq" id="WP_006973043.1">
    <property type="nucleotide sequence ID" value="NZ_ABCS01000040.1"/>
</dbReference>
<reference evidence="1 2" key="1">
    <citation type="submission" date="2007-06" db="EMBL/GenBank/DDBJ databases">
        <authorList>
            <person name="Shimkets L."/>
            <person name="Ferriera S."/>
            <person name="Johnson J."/>
            <person name="Kravitz S."/>
            <person name="Beeson K."/>
            <person name="Sutton G."/>
            <person name="Rogers Y.-H."/>
            <person name="Friedman R."/>
            <person name="Frazier M."/>
            <person name="Venter J.C."/>
        </authorList>
    </citation>
    <scope>NUCLEOTIDE SEQUENCE [LARGE SCALE GENOMIC DNA]</scope>
    <source>
        <strain evidence="1 2">SIR-1</strain>
    </source>
</reference>
<dbReference type="OrthoDB" id="5530290at2"/>
<proteinExistence type="predicted"/>
<organism evidence="1 2">
    <name type="scientific">Plesiocystis pacifica SIR-1</name>
    <dbReference type="NCBI Taxonomy" id="391625"/>
    <lineage>
        <taxon>Bacteria</taxon>
        <taxon>Pseudomonadati</taxon>
        <taxon>Myxococcota</taxon>
        <taxon>Polyangia</taxon>
        <taxon>Nannocystales</taxon>
        <taxon>Nannocystaceae</taxon>
        <taxon>Plesiocystis</taxon>
    </lineage>
</organism>